<dbReference type="RefSeq" id="WP_036658172.1">
    <property type="nucleotide sequence ID" value="NZ_CP020557.1"/>
</dbReference>
<evidence type="ECO:0000313" key="1">
    <source>
        <dbReference type="EMBL" id="ARF67764.1"/>
    </source>
</evidence>
<dbReference type="AlphaFoldDB" id="A0A1V0URG0"/>
<dbReference type="Proteomes" id="UP000192727">
    <property type="component" value="Chromosome"/>
</dbReference>
<name>A0A1V0URG0_9BACL</name>
<evidence type="ECO:0000313" key="2">
    <source>
        <dbReference type="Proteomes" id="UP000192727"/>
    </source>
</evidence>
<organism evidence="1 2">
    <name type="scientific">Paenibacillus larvae subsp. pulvifaciens</name>
    <dbReference type="NCBI Taxonomy" id="1477"/>
    <lineage>
        <taxon>Bacteria</taxon>
        <taxon>Bacillati</taxon>
        <taxon>Bacillota</taxon>
        <taxon>Bacilli</taxon>
        <taxon>Bacillales</taxon>
        <taxon>Paenibacillaceae</taxon>
        <taxon>Paenibacillus</taxon>
    </lineage>
</organism>
<protein>
    <submittedName>
        <fullName evidence="1">Uncharacterized protein</fullName>
    </submittedName>
</protein>
<sequence length="83" mass="9782">MLKSIYTHERLVGAGLRYAERIIRDAAAGLPMSDNEYLAIIRQRRKKAAIAKRQRKADDTEYWVKRAAAYQRVEERVRKFESK</sequence>
<reference evidence="1 2" key="1">
    <citation type="submission" date="2017-03" db="EMBL/GenBank/DDBJ databases">
        <title>Paenibacillus larvae genome sequencing.</title>
        <authorList>
            <person name="Dingman D.W."/>
        </authorList>
    </citation>
    <scope>NUCLEOTIDE SEQUENCE [LARGE SCALE GENOMIC DNA]</scope>
    <source>
        <strain evidence="1 2">SAG 10367</strain>
    </source>
</reference>
<proteinExistence type="predicted"/>
<dbReference type="EMBL" id="CP020557">
    <property type="protein sequence ID" value="ARF67764.1"/>
    <property type="molecule type" value="Genomic_DNA"/>
</dbReference>
<gene>
    <name evidence="1" type="ORF">B7C51_07845</name>
</gene>
<accession>A0A1V0URG0</accession>